<dbReference type="EMBL" id="HG994363">
    <property type="protein sequence ID" value="CAF2042718.1"/>
    <property type="molecule type" value="Genomic_DNA"/>
</dbReference>
<sequence>MQWPEKLSGLAMEGTGTILGIMLNISKIEDALVVEESVFDGMTNLQFLIFHHCLRDKLNFPLGLNCLPRKLRLLHWDYCPLRVWPSTFSTKFLVELIMRGSKFEKLWEGIQSLKNLKRIDLSDARSLKDIPDLSNATNLESLLLSFCTSLLEIPSSVGNCTSLKTLDLSCTSLVNLPSSICNATSLEKLVLSG</sequence>
<dbReference type="AlphaFoldDB" id="A0A816P016"/>
<dbReference type="PANTHER" id="PTHR11017">
    <property type="entry name" value="LEUCINE-RICH REPEAT-CONTAINING PROTEIN"/>
    <property type="match status" value="1"/>
</dbReference>
<dbReference type="Pfam" id="PF07725">
    <property type="entry name" value="LRR_3"/>
    <property type="match status" value="1"/>
</dbReference>
<dbReference type="InterPro" id="IPR032675">
    <property type="entry name" value="LRR_dom_sf"/>
</dbReference>
<protein>
    <submittedName>
        <fullName evidence="3">(rape) hypothetical protein</fullName>
    </submittedName>
</protein>
<dbReference type="InterPro" id="IPR011713">
    <property type="entry name" value="Leu-rich_rpt_3"/>
</dbReference>
<evidence type="ECO:0000256" key="1">
    <source>
        <dbReference type="ARBA" id="ARBA00022614"/>
    </source>
</evidence>
<evidence type="ECO:0000313" key="3">
    <source>
        <dbReference type="EMBL" id="CAF2042718.1"/>
    </source>
</evidence>
<dbReference type="Proteomes" id="UP001295469">
    <property type="component" value="Chromosome A09"/>
</dbReference>
<keyword evidence="2" id="KW-0677">Repeat</keyword>
<gene>
    <name evidence="3" type="ORF">DARMORV10_A09P27010.1</name>
</gene>
<reference evidence="3" key="1">
    <citation type="submission" date="2021-01" db="EMBL/GenBank/DDBJ databases">
        <authorList>
            <consortium name="Genoscope - CEA"/>
            <person name="William W."/>
        </authorList>
    </citation>
    <scope>NUCLEOTIDE SEQUENCE</scope>
</reference>
<dbReference type="Gene3D" id="3.80.10.10">
    <property type="entry name" value="Ribonuclease Inhibitor"/>
    <property type="match status" value="1"/>
</dbReference>
<dbReference type="InterPro" id="IPR044974">
    <property type="entry name" value="Disease_R_plants"/>
</dbReference>
<dbReference type="SUPFAM" id="SSF52058">
    <property type="entry name" value="L domain-like"/>
    <property type="match status" value="1"/>
</dbReference>
<dbReference type="GO" id="GO:0006952">
    <property type="term" value="P:defense response"/>
    <property type="evidence" value="ECO:0007669"/>
    <property type="project" value="InterPro"/>
</dbReference>
<organism evidence="3">
    <name type="scientific">Brassica napus</name>
    <name type="common">Rape</name>
    <dbReference type="NCBI Taxonomy" id="3708"/>
    <lineage>
        <taxon>Eukaryota</taxon>
        <taxon>Viridiplantae</taxon>
        <taxon>Streptophyta</taxon>
        <taxon>Embryophyta</taxon>
        <taxon>Tracheophyta</taxon>
        <taxon>Spermatophyta</taxon>
        <taxon>Magnoliopsida</taxon>
        <taxon>eudicotyledons</taxon>
        <taxon>Gunneridae</taxon>
        <taxon>Pentapetalae</taxon>
        <taxon>rosids</taxon>
        <taxon>malvids</taxon>
        <taxon>Brassicales</taxon>
        <taxon>Brassicaceae</taxon>
        <taxon>Brassiceae</taxon>
        <taxon>Brassica</taxon>
    </lineage>
</organism>
<dbReference type="PANTHER" id="PTHR11017:SF411">
    <property type="entry name" value="ADP-RIBOSYL CYCLASE_CYCLIC ADP-RIBOSE HYDROLASE-RELATED"/>
    <property type="match status" value="1"/>
</dbReference>
<accession>A0A816P016</accession>
<proteinExistence type="predicted"/>
<evidence type="ECO:0000256" key="2">
    <source>
        <dbReference type="ARBA" id="ARBA00022737"/>
    </source>
</evidence>
<keyword evidence="1" id="KW-0433">Leucine-rich repeat</keyword>
<name>A0A816P016_BRANA</name>